<dbReference type="InterPro" id="IPR006008">
    <property type="entry name" value="YciB"/>
</dbReference>
<evidence type="ECO:0000256" key="1">
    <source>
        <dbReference type="ARBA" id="ARBA00022475"/>
    </source>
</evidence>
<dbReference type="RefSeq" id="WP_380818499.1">
    <property type="nucleotide sequence ID" value="NZ_JBHTJN010000004.1"/>
</dbReference>
<accession>A0ABW3I6L4</accession>
<protein>
    <recommendedName>
        <fullName evidence="5">Inner membrane-spanning protein YciB</fullName>
    </recommendedName>
</protein>
<dbReference type="EMBL" id="JBHTJN010000004">
    <property type="protein sequence ID" value="MFD0965575.1"/>
    <property type="molecule type" value="Genomic_DNA"/>
</dbReference>
<feature type="transmembrane region" description="Helical" evidence="5">
    <location>
        <begin position="20"/>
        <end position="40"/>
    </location>
</feature>
<dbReference type="NCBIfam" id="NF001324">
    <property type="entry name" value="PRK00259.1-2"/>
    <property type="match status" value="1"/>
</dbReference>
<dbReference type="Pfam" id="PF04279">
    <property type="entry name" value="IspA"/>
    <property type="match status" value="1"/>
</dbReference>
<evidence type="ECO:0000256" key="5">
    <source>
        <dbReference type="HAMAP-Rule" id="MF_00189"/>
    </source>
</evidence>
<feature type="transmembrane region" description="Helical" evidence="5">
    <location>
        <begin position="80"/>
        <end position="100"/>
    </location>
</feature>
<keyword evidence="3 5" id="KW-1133">Transmembrane helix</keyword>
<keyword evidence="1 5" id="KW-1003">Cell membrane</keyword>
<organism evidence="6 7">
    <name type="scientific">Seminibacterium arietis</name>
    <dbReference type="NCBI Taxonomy" id="1173502"/>
    <lineage>
        <taxon>Bacteria</taxon>
        <taxon>Pseudomonadati</taxon>
        <taxon>Pseudomonadota</taxon>
        <taxon>Gammaproteobacteria</taxon>
        <taxon>Pasteurellales</taxon>
        <taxon>Pasteurellaceae</taxon>
        <taxon>Seminibacterium</taxon>
    </lineage>
</organism>
<evidence type="ECO:0000313" key="6">
    <source>
        <dbReference type="EMBL" id="MFD0965575.1"/>
    </source>
</evidence>
<keyword evidence="7" id="KW-1185">Reference proteome</keyword>
<evidence type="ECO:0000256" key="3">
    <source>
        <dbReference type="ARBA" id="ARBA00022989"/>
    </source>
</evidence>
<dbReference type="PANTHER" id="PTHR36917">
    <property type="entry name" value="INTRACELLULAR SEPTATION PROTEIN A-RELATED"/>
    <property type="match status" value="1"/>
</dbReference>
<comment type="subcellular location">
    <subcellularLocation>
        <location evidence="5">Cell inner membrane</location>
        <topology evidence="5">Multi-pass membrane protein</topology>
    </subcellularLocation>
</comment>
<sequence>MKQLLEFIPLILFFVVYKLAGIREAAVTLIIATIIQMIILKIKYGKIGQQQLVMGVAVVFFGTLTAYFNELEFLKWKVTIVYALFALVLLISQFGFKKLLIQKLLGKEISLPEAVWVKLNVGWAIFFIICMLVNIVISQFFSDDIWVDFKTFGILTMTIVASLITGIYIYRYLPKENHSVTTQDDLQNKK</sequence>
<feature type="transmembrane region" description="Helical" evidence="5">
    <location>
        <begin position="121"/>
        <end position="140"/>
    </location>
</feature>
<comment type="caution">
    <text evidence="6">The sequence shown here is derived from an EMBL/GenBank/DDBJ whole genome shotgun (WGS) entry which is preliminary data.</text>
</comment>
<keyword evidence="2 5" id="KW-0812">Transmembrane</keyword>
<dbReference type="NCBIfam" id="TIGR00997">
    <property type="entry name" value="ispZ"/>
    <property type="match status" value="1"/>
</dbReference>
<feature type="transmembrane region" description="Helical" evidence="5">
    <location>
        <begin position="152"/>
        <end position="170"/>
    </location>
</feature>
<evidence type="ECO:0000256" key="2">
    <source>
        <dbReference type="ARBA" id="ARBA00022692"/>
    </source>
</evidence>
<comment type="function">
    <text evidence="5">Plays a role in cell envelope biogenesis, maintenance of cell envelope integrity and membrane homeostasis.</text>
</comment>
<proteinExistence type="inferred from homology"/>
<evidence type="ECO:0000256" key="4">
    <source>
        <dbReference type="ARBA" id="ARBA00023136"/>
    </source>
</evidence>
<dbReference type="Proteomes" id="UP001596996">
    <property type="component" value="Unassembled WGS sequence"/>
</dbReference>
<dbReference type="HAMAP" id="MF_00189">
    <property type="entry name" value="YciB"/>
    <property type="match status" value="1"/>
</dbReference>
<keyword evidence="4 5" id="KW-0472">Membrane</keyword>
<evidence type="ECO:0000313" key="7">
    <source>
        <dbReference type="Proteomes" id="UP001596996"/>
    </source>
</evidence>
<dbReference type="PANTHER" id="PTHR36917:SF1">
    <property type="entry name" value="INNER MEMBRANE-SPANNING PROTEIN YCIB"/>
    <property type="match status" value="1"/>
</dbReference>
<comment type="similarity">
    <text evidence="5">Belongs to the YciB family.</text>
</comment>
<reference evidence="7" key="1">
    <citation type="journal article" date="2019" name="Int. J. Syst. Evol. Microbiol.">
        <title>The Global Catalogue of Microorganisms (GCM) 10K type strain sequencing project: providing services to taxonomists for standard genome sequencing and annotation.</title>
        <authorList>
            <consortium name="The Broad Institute Genomics Platform"/>
            <consortium name="The Broad Institute Genome Sequencing Center for Infectious Disease"/>
            <person name="Wu L."/>
            <person name="Ma J."/>
        </authorList>
    </citation>
    <scope>NUCLEOTIDE SEQUENCE [LARGE SCALE GENOMIC DNA]</scope>
    <source>
        <strain evidence="7">CCUG 61707</strain>
    </source>
</reference>
<feature type="transmembrane region" description="Helical" evidence="5">
    <location>
        <begin position="52"/>
        <end position="68"/>
    </location>
</feature>
<keyword evidence="5" id="KW-0997">Cell inner membrane</keyword>
<gene>
    <name evidence="5" type="primary">yciB</name>
    <name evidence="6" type="ORF">ACFQ02_01670</name>
</gene>
<name>A0ABW3I6L4_9PAST</name>